<name>A0ABR6RVF9_9ENTR</name>
<organism evidence="1 2">
    <name type="scientific">Kluyvera sichuanensis</name>
    <dbReference type="NCBI Taxonomy" id="2725494"/>
    <lineage>
        <taxon>Bacteria</taxon>
        <taxon>Pseudomonadati</taxon>
        <taxon>Pseudomonadota</taxon>
        <taxon>Gammaproteobacteria</taxon>
        <taxon>Enterobacterales</taxon>
        <taxon>Enterobacteriaceae</taxon>
        <taxon>Kluyvera</taxon>
    </lineage>
</organism>
<accession>A0ABR6RVF9</accession>
<comment type="caution">
    <text evidence="1">The sequence shown here is derived from an EMBL/GenBank/DDBJ whole genome shotgun (WGS) entry which is preliminary data.</text>
</comment>
<dbReference type="RefSeq" id="WP_185668735.1">
    <property type="nucleotide sequence ID" value="NZ_JABBJF010000015.1"/>
</dbReference>
<gene>
    <name evidence="1" type="ORF">HII27_15515</name>
</gene>
<sequence length="213" mass="24264">MSQHSDPERQAGTLILSQLKMFNEAVVYFEQHLSPAFFKSMDRCIDRFVKDNNWVGKINYEQKGYFWLAHPDWVIEGDNCKCWFADCVTVSEGNDFLLAILTGTGTEKGKFGFELKINHGYFGNAKNIASHVSNAPEFYRSKLRGLGFVEQDKGGYFYPVTIDQTLLKACWLENGNFPVEHELFSPLRMALKAVLQSTKIINAIFIPEVSNTN</sequence>
<keyword evidence="2" id="KW-1185">Reference proteome</keyword>
<protein>
    <submittedName>
        <fullName evidence="1">Uncharacterized protein</fullName>
    </submittedName>
</protein>
<proteinExistence type="predicted"/>
<dbReference type="Proteomes" id="UP000607331">
    <property type="component" value="Unassembled WGS sequence"/>
</dbReference>
<evidence type="ECO:0000313" key="1">
    <source>
        <dbReference type="EMBL" id="MBC1187119.1"/>
    </source>
</evidence>
<evidence type="ECO:0000313" key="2">
    <source>
        <dbReference type="Proteomes" id="UP000607331"/>
    </source>
</evidence>
<reference evidence="1 2" key="1">
    <citation type="submission" date="2020-04" db="EMBL/GenBank/DDBJ databases">
        <title>The draft genome of Kluyvera sichuanensis strain SCKS090646.</title>
        <authorList>
            <person name="Wei L."/>
            <person name="Liu L."/>
            <person name="Feng Y."/>
            <person name="Zong Z."/>
        </authorList>
    </citation>
    <scope>NUCLEOTIDE SEQUENCE [LARGE SCALE GENOMIC DNA]</scope>
    <source>
        <strain evidence="1 2">090646</strain>
    </source>
</reference>
<dbReference type="EMBL" id="JABBJF010000015">
    <property type="protein sequence ID" value="MBC1187119.1"/>
    <property type="molecule type" value="Genomic_DNA"/>
</dbReference>